<dbReference type="STRING" id="456320.Mvol_0553"/>
<dbReference type="KEGG" id="mvo:Mvol_0553"/>
<gene>
    <name evidence="2" type="ordered locus">Mvol_0553</name>
</gene>
<name>D7DSV2_METV3</name>
<evidence type="ECO:0000256" key="1">
    <source>
        <dbReference type="SAM" id="MobiDB-lite"/>
    </source>
</evidence>
<dbReference type="Proteomes" id="UP000007722">
    <property type="component" value="Chromosome"/>
</dbReference>
<feature type="region of interest" description="Disordered" evidence="1">
    <location>
        <begin position="206"/>
        <end position="226"/>
    </location>
</feature>
<protein>
    <submittedName>
        <fullName evidence="2">Uncharacterized protein</fullName>
    </submittedName>
</protein>
<dbReference type="InParanoid" id="D7DSV2"/>
<dbReference type="InterPro" id="IPR011335">
    <property type="entry name" value="Restrct_endonuc-II-like"/>
</dbReference>
<evidence type="ECO:0000313" key="3">
    <source>
        <dbReference type="Proteomes" id="UP000007722"/>
    </source>
</evidence>
<dbReference type="HOGENOM" id="CLU_563490_0_0_2"/>
<dbReference type="EMBL" id="CP002057">
    <property type="protein sequence ID" value="ADI36212.1"/>
    <property type="molecule type" value="Genomic_DNA"/>
</dbReference>
<keyword evidence="3" id="KW-1185">Reference proteome</keyword>
<evidence type="ECO:0000313" key="2">
    <source>
        <dbReference type="EMBL" id="ADI36212.1"/>
    </source>
</evidence>
<dbReference type="SUPFAM" id="SSF52980">
    <property type="entry name" value="Restriction endonuclease-like"/>
    <property type="match status" value="1"/>
</dbReference>
<accession>D7DSV2</accession>
<proteinExistence type="predicted"/>
<reference evidence="2 3" key="1">
    <citation type="submission" date="2010-05" db="EMBL/GenBank/DDBJ databases">
        <title>Complete sequence of Methanococcus voltae A3.</title>
        <authorList>
            <consortium name="US DOE Joint Genome Institute"/>
            <person name="Lucas S."/>
            <person name="Copeland A."/>
            <person name="Lapidus A."/>
            <person name="Cheng J.-F."/>
            <person name="Bruce D."/>
            <person name="Goodwin L."/>
            <person name="Pitluck S."/>
            <person name="Lowry S."/>
            <person name="Clum A."/>
            <person name="Land M."/>
            <person name="Hauser L."/>
            <person name="Kyrpides N."/>
            <person name="Mikhailova N."/>
            <person name="Whitman W.B."/>
            <person name="Woyke T."/>
        </authorList>
    </citation>
    <scope>NUCLEOTIDE SEQUENCE [LARGE SCALE GENOMIC DNA]</scope>
    <source>
        <strain evidence="3">ATCC BAA-1334 / A3</strain>
    </source>
</reference>
<sequence>MNNNEKYNLVICSTLNQYVNYNIIQRFCENKLIDKIYNITFETNSNNLHNNNRWDKNLKEVIKNKNLISEDKIIDIIISDDKIGNIDLIIKCFNRLEDDLNDHKKPKYDLSKDENKKPKYDLSKDEKLIWNITGGQRSTVMAIHKFIKENNRNNDLLCYLEGNMGDVKLLKVDYSKPGLKVKKLFNQNYDENLTIEDCLKLAGFRDNDNKNGNNKNNDTKEEPFNMSDDEISQYGKLYDLYIKNQELREYFINSNKQGNNLDFSDDENNEFKKLINNEEVFKKLKEDWSKKPKGTVFFGYILEKMVYAVLYNKYHKDEEKNTILEMKHSYKINFANKEDIVDGHQIDEFDIILLTKKGKLIIIECKSGGMSGDVAKSHNYSTYATCGVYGLPILINPLTDAELGAIHTKDSKGTYAYLFDKDYEYIRSAYNSARRAGLEVIGIDKLTCGNNILKKYLK</sequence>
<dbReference type="AlphaFoldDB" id="D7DSV2"/>
<organism evidence="2 3">
    <name type="scientific">Methanococcus voltae (strain ATCC BAA-1334 / A3)</name>
    <dbReference type="NCBI Taxonomy" id="456320"/>
    <lineage>
        <taxon>Archaea</taxon>
        <taxon>Methanobacteriati</taxon>
        <taxon>Methanobacteriota</taxon>
        <taxon>Methanomada group</taxon>
        <taxon>Methanococci</taxon>
        <taxon>Methanococcales</taxon>
        <taxon>Methanococcaceae</taxon>
        <taxon>Methanococcus</taxon>
    </lineage>
</organism>